<feature type="site" description="Cleavage (non-hydrolytic); by autocatalysis" evidence="12">
    <location>
        <begin position="1008"/>
        <end position="1009"/>
    </location>
</feature>
<evidence type="ECO:0000256" key="2">
    <source>
        <dbReference type="ARBA" id="ARBA00022516"/>
    </source>
</evidence>
<keyword evidence="9 12" id="KW-0456">Lyase</keyword>
<dbReference type="InterPro" id="IPR033179">
    <property type="entry name" value="PSD_type2_pro"/>
</dbReference>
<evidence type="ECO:0000256" key="7">
    <source>
        <dbReference type="ARBA" id="ARBA00023145"/>
    </source>
</evidence>
<dbReference type="OrthoDB" id="67700at2759"/>
<dbReference type="InterPro" id="IPR033177">
    <property type="entry name" value="PSD-B"/>
</dbReference>
<feature type="region of interest" description="Disordered" evidence="13">
    <location>
        <begin position="1048"/>
        <end position="1069"/>
    </location>
</feature>
<organism evidence="16 17">
    <name type="scientific">Punctularia strigosozonata (strain HHB-11173)</name>
    <name type="common">White-rot fungus</name>
    <dbReference type="NCBI Taxonomy" id="741275"/>
    <lineage>
        <taxon>Eukaryota</taxon>
        <taxon>Fungi</taxon>
        <taxon>Dikarya</taxon>
        <taxon>Basidiomycota</taxon>
        <taxon>Agaricomycotina</taxon>
        <taxon>Agaricomycetes</taxon>
        <taxon>Corticiales</taxon>
        <taxon>Punctulariaceae</taxon>
        <taxon>Punctularia</taxon>
    </lineage>
</organism>
<dbReference type="SUPFAM" id="SSF49562">
    <property type="entry name" value="C2 domain (Calcium/lipid-binding domain, CaLB)"/>
    <property type="match status" value="1"/>
</dbReference>
<comment type="catalytic activity">
    <reaction evidence="12">
        <text>a 1,2-diacyl-sn-glycero-3-phospho-L-serine + H(+) = a 1,2-diacyl-sn-glycero-3-phosphoethanolamine + CO2</text>
        <dbReference type="Rhea" id="RHEA:20828"/>
        <dbReference type="ChEBI" id="CHEBI:15378"/>
        <dbReference type="ChEBI" id="CHEBI:16526"/>
        <dbReference type="ChEBI" id="CHEBI:57262"/>
        <dbReference type="ChEBI" id="CHEBI:64612"/>
        <dbReference type="EC" id="4.1.1.65"/>
    </reaction>
</comment>
<evidence type="ECO:0000256" key="3">
    <source>
        <dbReference type="ARBA" id="ARBA00022793"/>
    </source>
</evidence>
<keyword evidence="11 12" id="KW-0670">Pyruvate</keyword>
<dbReference type="Proteomes" id="UP000054196">
    <property type="component" value="Unassembled WGS sequence"/>
</dbReference>
<dbReference type="OMA" id="CASQDWG"/>
<dbReference type="RefSeq" id="XP_007389276.1">
    <property type="nucleotide sequence ID" value="XM_007389214.1"/>
</dbReference>
<dbReference type="NCBIfam" id="TIGR00163">
    <property type="entry name" value="PS_decarb"/>
    <property type="match status" value="1"/>
</dbReference>
<reference evidence="17" key="1">
    <citation type="journal article" date="2012" name="Science">
        <title>The Paleozoic origin of enzymatic lignin decomposition reconstructed from 31 fungal genomes.</title>
        <authorList>
            <person name="Floudas D."/>
            <person name="Binder M."/>
            <person name="Riley R."/>
            <person name="Barry K."/>
            <person name="Blanchette R.A."/>
            <person name="Henrissat B."/>
            <person name="Martinez A.T."/>
            <person name="Otillar R."/>
            <person name="Spatafora J.W."/>
            <person name="Yadav J.S."/>
            <person name="Aerts A."/>
            <person name="Benoit I."/>
            <person name="Boyd A."/>
            <person name="Carlson A."/>
            <person name="Copeland A."/>
            <person name="Coutinho P.M."/>
            <person name="de Vries R.P."/>
            <person name="Ferreira P."/>
            <person name="Findley K."/>
            <person name="Foster B."/>
            <person name="Gaskell J."/>
            <person name="Glotzer D."/>
            <person name="Gorecki P."/>
            <person name="Heitman J."/>
            <person name="Hesse C."/>
            <person name="Hori C."/>
            <person name="Igarashi K."/>
            <person name="Jurgens J.A."/>
            <person name="Kallen N."/>
            <person name="Kersten P."/>
            <person name="Kohler A."/>
            <person name="Kuees U."/>
            <person name="Kumar T.K.A."/>
            <person name="Kuo A."/>
            <person name="LaButti K."/>
            <person name="Larrondo L.F."/>
            <person name="Lindquist E."/>
            <person name="Ling A."/>
            <person name="Lombard V."/>
            <person name="Lucas S."/>
            <person name="Lundell T."/>
            <person name="Martin R."/>
            <person name="McLaughlin D.J."/>
            <person name="Morgenstern I."/>
            <person name="Morin E."/>
            <person name="Murat C."/>
            <person name="Nagy L.G."/>
            <person name="Nolan M."/>
            <person name="Ohm R.A."/>
            <person name="Patyshakuliyeva A."/>
            <person name="Rokas A."/>
            <person name="Ruiz-Duenas F.J."/>
            <person name="Sabat G."/>
            <person name="Salamov A."/>
            <person name="Samejima M."/>
            <person name="Schmutz J."/>
            <person name="Slot J.C."/>
            <person name="St John F."/>
            <person name="Stenlid J."/>
            <person name="Sun H."/>
            <person name="Sun S."/>
            <person name="Syed K."/>
            <person name="Tsang A."/>
            <person name="Wiebenga A."/>
            <person name="Young D."/>
            <person name="Pisabarro A."/>
            <person name="Eastwood D.C."/>
            <person name="Martin F."/>
            <person name="Cullen D."/>
            <person name="Grigoriev I.V."/>
            <person name="Hibbett D.S."/>
        </authorList>
    </citation>
    <scope>NUCLEOTIDE SEQUENCE [LARGE SCALE GENOMIC DNA]</scope>
    <source>
        <strain evidence="17">HHB-11173 SS5</strain>
    </source>
</reference>
<dbReference type="HAMAP" id="MF_00663">
    <property type="entry name" value="PS_decarb_PSD_B_type2"/>
    <property type="match status" value="1"/>
</dbReference>
<feature type="chain" id="PRO_5023239364" description="Phosphatidylserine decarboxylase 2 alpha chain" evidence="12">
    <location>
        <begin position="1009"/>
        <end position="1069"/>
    </location>
</feature>
<evidence type="ECO:0000256" key="5">
    <source>
        <dbReference type="ARBA" id="ARBA00023098"/>
    </source>
</evidence>
<dbReference type="PROSITE" id="PS50004">
    <property type="entry name" value="C2"/>
    <property type="match status" value="1"/>
</dbReference>
<comment type="pathway">
    <text evidence="12">Phospholipid metabolism; phosphatidylethanolamine biosynthesis; phosphatidylethanolamine from CDP-diacylglycerol: step 2/2.</text>
</comment>
<evidence type="ECO:0000313" key="16">
    <source>
        <dbReference type="EMBL" id="EIN03504.1"/>
    </source>
</evidence>
<evidence type="ECO:0000256" key="1">
    <source>
        <dbReference type="ARBA" id="ARBA00005189"/>
    </source>
</evidence>
<evidence type="ECO:0000256" key="9">
    <source>
        <dbReference type="ARBA" id="ARBA00023239"/>
    </source>
</evidence>
<feature type="region of interest" description="Disordered" evidence="13">
    <location>
        <begin position="172"/>
        <end position="235"/>
    </location>
</feature>
<dbReference type="PROSITE" id="PS00018">
    <property type="entry name" value="EF_HAND_1"/>
    <property type="match status" value="1"/>
</dbReference>
<keyword evidence="6 12" id="KW-0472">Membrane</keyword>
<gene>
    <name evidence="12" type="primary">PSD2</name>
    <name evidence="16" type="ORF">PUNSTDRAFT_93994</name>
</gene>
<comment type="domain">
    <text evidence="12">The C2 domains have an essential, but non-catalytic function. They may facilitate interactions with other proteins and are required for lipid transport function.</text>
</comment>
<keyword evidence="7 12" id="KW-0865">Zymogen</keyword>
<feature type="compositionally biased region" description="Polar residues" evidence="13">
    <location>
        <begin position="250"/>
        <end position="262"/>
    </location>
</feature>
<dbReference type="UniPathway" id="UPA00558">
    <property type="reaction ID" value="UER00616"/>
</dbReference>
<dbReference type="InterPro" id="IPR035892">
    <property type="entry name" value="C2_domain_sf"/>
</dbReference>
<feature type="region of interest" description="Disordered" evidence="13">
    <location>
        <begin position="94"/>
        <end position="145"/>
    </location>
</feature>
<dbReference type="InterPro" id="IPR003817">
    <property type="entry name" value="PS_Dcarbxylase"/>
</dbReference>
<keyword evidence="4" id="KW-0106">Calcium</keyword>
<feature type="modified residue" description="Pyruvic acid (Ser); by autocatalysis" evidence="12">
    <location>
        <position position="1009"/>
    </location>
</feature>
<feature type="active site" description="Charge relay system; for autoendoproteolytic cleavage activity" evidence="12">
    <location>
        <position position="1009"/>
    </location>
</feature>
<dbReference type="EC" id="4.1.1.65" evidence="12"/>
<sequence>MIGKEYLGEVALSVDEWFPQRGPKLDWNSAEERSLALISTRSKATISGSVRIKMGFVRPTPTDTHASTKMVDPSLPLEDIYTEFLQRQQWNLTSVPPTSTIGTIPSVSGGPEFEDDGFSSDEDDEPTSTDPSGNESATDSDDQGYETAEDFPAHIQGGHVPHALRGHRTQIITGSDDNEPTPTATVPSLFADPEPLVQSPSMVDPNKTPQPPSKVPSQAQLQSPRPRLQEEGRKSSRFLKKLIRKGSSISVASESGAETPTATKLGKVSESKPKKDKRRRRKRESGFELDADNDIVGIVMLEINAATDLPRLRNFTRIGWDMDPFVVVSFGKKVFRTRVIRHSRDPEWNEKLLFHVRRYETKFNVKFSVLDWDKISTHDKVGEAIFNVGDLIREEQKDERGIYQGDTLDGDEKEEDMKDFVLPLTPGEGTSGERPWEAKHKPQLKFRAKYQPYSILRRRFWHEYLKQYDADDTRTISRVELTSMLDSLGSTLSAKTVDAFWTRYGKDSRAEDAENELTFEECVACLEESLLKPATERKRLDDVDYRLADGDTATGSHAANTPSGAEQAFEDLEESMAHMNFAGPPGNIPSDGEHLKPSQPVPHPTVPNSQPIAEVTPRAKDVFNPVESEPGPITRASSHQSGSSRSSGSSPDTSDSDASPEPVVERVINIRNCPLCHRPRMGRKAEVDIVTHMALCASQDWGRVDRIMVGNFVTSSQAQRKWYTKLLGKVGAGSYQLGANSANIIVQNRTTGQLEEEKMQVYVRLGIRLLYKGAKSRMEGARARRLLKSMSIKQGVKYDSPESAKDILPFIEFHRLNVNEILDPLDSFQTFNQFFYRKLKPDARPIESPDDPSRLVSGADCRMMAFETVQEATRIWIKGREFTVARLLGLDQTEEGRQEARRFEDGALAIFRLAPQDYHRFHSPVDGTIGPMRYIAGEYYTVNPQAIRTALDVYGENARKIVQIDSPHFGRVMAVCVGAMMVGSIITTVDEGQTVRRGQEFGCFAFGGSTIVLLFEKGVVEWDEDLLINGRASLETLVRVGMGVGRSRRTATSATEGAQPRGLSFNPAS</sequence>
<evidence type="ECO:0000313" key="17">
    <source>
        <dbReference type="Proteomes" id="UP000054196"/>
    </source>
</evidence>
<feature type="compositionally biased region" description="Acidic residues" evidence="13">
    <location>
        <begin position="112"/>
        <end position="127"/>
    </location>
</feature>
<evidence type="ECO:0000256" key="12">
    <source>
        <dbReference type="HAMAP-Rule" id="MF_03209"/>
    </source>
</evidence>
<protein>
    <recommendedName>
        <fullName evidence="12">Phosphatidylserine decarboxylase proenzyme 2</fullName>
        <ecNumber evidence="12">4.1.1.65</ecNumber>
    </recommendedName>
    <component>
        <recommendedName>
            <fullName evidence="12">Phosphatidylserine decarboxylase 2 beta chain</fullName>
        </recommendedName>
    </component>
    <component>
        <recommendedName>
            <fullName evidence="12">Phosphatidylserine decarboxylase 2 alpha chain</fullName>
        </recommendedName>
    </component>
</protein>
<comment type="subunit">
    <text evidence="12">Heterodimer of a large membrane-associated beta subunit and a small pyruvoyl-containing alpha subunit.</text>
</comment>
<dbReference type="InterPro" id="IPR018247">
    <property type="entry name" value="EF_Hand_1_Ca_BS"/>
</dbReference>
<keyword evidence="3 12" id="KW-0210">Decarboxylase</keyword>
<dbReference type="GO" id="GO:0010008">
    <property type="term" value="C:endosome membrane"/>
    <property type="evidence" value="ECO:0007669"/>
    <property type="project" value="UniProtKB-SubCell"/>
</dbReference>
<comment type="similarity">
    <text evidence="12">Belongs to the phosphatidylserine decarboxylase family. PSD-B subfamily. Eukaryotic type II sub-subfamily.</text>
</comment>
<keyword evidence="12" id="KW-0967">Endosome</keyword>
<dbReference type="Gene3D" id="1.10.238.10">
    <property type="entry name" value="EF-hand"/>
    <property type="match status" value="1"/>
</dbReference>
<dbReference type="KEGG" id="psq:PUNSTDRAFT_93994"/>
<comment type="pathway">
    <text evidence="1">Lipid metabolism.</text>
</comment>
<feature type="region of interest" description="Disordered" evidence="13">
    <location>
        <begin position="579"/>
        <end position="611"/>
    </location>
</feature>
<feature type="chain" id="PRO_5023239363" description="Phosphatidylserine decarboxylase 2 beta chain" evidence="12">
    <location>
        <begin position="1"/>
        <end position="1008"/>
    </location>
</feature>
<dbReference type="GO" id="GO:0006646">
    <property type="term" value="P:phosphatidylethanolamine biosynthetic process"/>
    <property type="evidence" value="ECO:0007669"/>
    <property type="project" value="UniProtKB-UniRule"/>
</dbReference>
<dbReference type="AlphaFoldDB" id="R7S0X6"/>
<dbReference type="GO" id="GO:0016540">
    <property type="term" value="P:protein autoprocessing"/>
    <property type="evidence" value="ECO:0007669"/>
    <property type="project" value="UniProtKB-UniRule"/>
</dbReference>
<keyword evidence="8 12" id="KW-0594">Phospholipid biosynthesis</keyword>
<dbReference type="SUPFAM" id="SSF47473">
    <property type="entry name" value="EF-hand"/>
    <property type="match status" value="1"/>
</dbReference>
<proteinExistence type="inferred from homology"/>
<dbReference type="EMBL" id="JH687562">
    <property type="protein sequence ID" value="EIN03504.1"/>
    <property type="molecule type" value="Genomic_DNA"/>
</dbReference>
<evidence type="ECO:0000256" key="10">
    <source>
        <dbReference type="ARBA" id="ARBA00023264"/>
    </source>
</evidence>
<comment type="function">
    <text evidence="12">Catalyzes the formation of phosphatidylethanolamine (PtdEtn) from phosphatidylserine (PtdSer). Plays a central role in phospholipid metabolism and in the interorganelle trafficking of phosphatidylserine.</text>
</comment>
<feature type="compositionally biased region" description="Low complexity" evidence="13">
    <location>
        <begin position="634"/>
        <end position="660"/>
    </location>
</feature>
<feature type="compositionally biased region" description="Polar residues" evidence="13">
    <location>
        <begin position="172"/>
        <end position="186"/>
    </location>
</feature>
<dbReference type="InterPro" id="IPR000008">
    <property type="entry name" value="C2_dom"/>
</dbReference>
<feature type="compositionally biased region" description="Polar residues" evidence="13">
    <location>
        <begin position="94"/>
        <end position="106"/>
    </location>
</feature>
<dbReference type="GO" id="GO:0005795">
    <property type="term" value="C:Golgi stack"/>
    <property type="evidence" value="ECO:0007669"/>
    <property type="project" value="UniProtKB-UniRule"/>
</dbReference>
<dbReference type="PANTHER" id="PTHR10067:SF17">
    <property type="entry name" value="PHOSPHATIDYLSERINE DECARBOXYLASE PROENZYME 2"/>
    <property type="match status" value="1"/>
</dbReference>
<keyword evidence="17" id="KW-1185">Reference proteome</keyword>
<evidence type="ECO:0000256" key="13">
    <source>
        <dbReference type="SAM" id="MobiDB-lite"/>
    </source>
</evidence>
<dbReference type="GO" id="GO:0000139">
    <property type="term" value="C:Golgi membrane"/>
    <property type="evidence" value="ECO:0007669"/>
    <property type="project" value="UniProtKB-SubCell"/>
</dbReference>
<dbReference type="SMART" id="SM00239">
    <property type="entry name" value="C2"/>
    <property type="match status" value="1"/>
</dbReference>
<evidence type="ECO:0000256" key="6">
    <source>
        <dbReference type="ARBA" id="ARBA00023136"/>
    </source>
</evidence>
<dbReference type="Pfam" id="PF02666">
    <property type="entry name" value="PS_Dcarbxylase"/>
    <property type="match status" value="1"/>
</dbReference>
<keyword evidence="5 12" id="KW-0443">Lipid metabolism</keyword>
<feature type="compositionally biased region" description="Basic residues" evidence="13">
    <location>
        <begin position="274"/>
        <end position="283"/>
    </location>
</feature>
<comment type="subcellular location">
    <subcellularLocation>
        <location evidence="12">Golgi apparatus membrane</location>
        <topology evidence="12">Peripheral membrane protein</topology>
        <orientation evidence="12">Cytoplasmic side</orientation>
    </subcellularLocation>
    <subcellularLocation>
        <location evidence="12">Endosome membrane</location>
        <topology evidence="12">Peripheral membrane protein</topology>
        <orientation evidence="12">Cytoplasmic side</orientation>
    </subcellularLocation>
</comment>
<keyword evidence="10 12" id="KW-1208">Phospholipid metabolism</keyword>
<comment type="PTM">
    <text evidence="12">Is synthesized initially as an inactive proenzyme. Formation of the active enzyme involves a self-maturation process in which the active site pyruvoyl group is generated from an internal serine residue via an autocatalytic post-translational modification. Two non-identical subunits are generated from the proenzyme in this reaction, and the pyruvate is formed at the N-terminus of the alpha chain, which is derived from the carboxyl end of the proenzyme. The autoendoproteolytic cleavage occurs by a canonical serine protease mechanism, in which the side chain hydroxyl group of the serine supplies its oxygen atom to form the C-terminus of the beta chain, while the remainder of the serine residue undergoes an oxidative deamination to produce ammonia and the pyruvoyl prosthetic group on the alpha chain. During this reaction, the Ser that is part of the protease active site of the proenzyme becomes the pyruvoyl prosthetic group, which constitutes an essential element of the active site of the mature decarboxylase.</text>
</comment>
<feature type="domain" description="EF-hand" evidence="15">
    <location>
        <begin position="456"/>
        <end position="491"/>
    </location>
</feature>
<dbReference type="GO" id="GO:0005509">
    <property type="term" value="F:calcium ion binding"/>
    <property type="evidence" value="ECO:0007669"/>
    <property type="project" value="InterPro"/>
</dbReference>
<name>R7S0X6_PUNST</name>
<dbReference type="InterPro" id="IPR011992">
    <property type="entry name" value="EF-hand-dom_pair"/>
</dbReference>
<dbReference type="InterPro" id="IPR002048">
    <property type="entry name" value="EF_hand_dom"/>
</dbReference>
<comment type="cofactor">
    <cofactor evidence="12">
        <name>pyruvate</name>
        <dbReference type="ChEBI" id="CHEBI:15361"/>
    </cofactor>
    <text evidence="12">Binds 1 pyruvoyl group covalently per subunit.</text>
</comment>
<keyword evidence="2 12" id="KW-0444">Lipid biosynthesis</keyword>
<dbReference type="GO" id="GO:0004609">
    <property type="term" value="F:phosphatidylserine decarboxylase activity"/>
    <property type="evidence" value="ECO:0007669"/>
    <property type="project" value="UniProtKB-UniRule"/>
</dbReference>
<feature type="domain" description="C2" evidence="14">
    <location>
        <begin position="281"/>
        <end position="401"/>
    </location>
</feature>
<evidence type="ECO:0000259" key="14">
    <source>
        <dbReference type="PROSITE" id="PS50004"/>
    </source>
</evidence>
<evidence type="ECO:0000256" key="4">
    <source>
        <dbReference type="ARBA" id="ARBA00022837"/>
    </source>
</evidence>
<feature type="active site" description="Charge relay system; for autoendoproteolytic cleavage activity" evidence="12">
    <location>
        <position position="922"/>
    </location>
</feature>
<keyword evidence="12" id="KW-0333">Golgi apparatus</keyword>
<dbReference type="PROSITE" id="PS50222">
    <property type="entry name" value="EF_HAND_2"/>
    <property type="match status" value="1"/>
</dbReference>
<evidence type="ECO:0000256" key="8">
    <source>
        <dbReference type="ARBA" id="ARBA00023209"/>
    </source>
</evidence>
<feature type="active site" description="Schiff-base intermediate with substrate; via pyruvic acid; for decarboxylase activity" evidence="12">
    <location>
        <position position="1009"/>
    </location>
</feature>
<dbReference type="eggNOG" id="KOG2419">
    <property type="taxonomic scope" value="Eukaryota"/>
</dbReference>
<dbReference type="Gene3D" id="2.60.40.150">
    <property type="entry name" value="C2 domain"/>
    <property type="match status" value="1"/>
</dbReference>
<evidence type="ECO:0000256" key="11">
    <source>
        <dbReference type="ARBA" id="ARBA00023317"/>
    </source>
</evidence>
<feature type="region of interest" description="Disordered" evidence="13">
    <location>
        <begin position="250"/>
        <end position="285"/>
    </location>
</feature>
<evidence type="ECO:0000259" key="15">
    <source>
        <dbReference type="PROSITE" id="PS50222"/>
    </source>
</evidence>
<dbReference type="Pfam" id="PF00168">
    <property type="entry name" value="C2"/>
    <property type="match status" value="1"/>
</dbReference>
<accession>R7S0X6</accession>
<dbReference type="GeneID" id="18886592"/>
<feature type="region of interest" description="Disordered" evidence="13">
    <location>
        <begin position="623"/>
        <end position="663"/>
    </location>
</feature>
<feature type="active site" description="Charge relay system; for autoendoproteolytic cleavage activity" evidence="12">
    <location>
        <position position="860"/>
    </location>
</feature>
<dbReference type="PANTHER" id="PTHR10067">
    <property type="entry name" value="PHOSPHATIDYLSERINE DECARBOXYLASE"/>
    <property type="match status" value="1"/>
</dbReference>
<dbReference type="HOGENOM" id="CLU_002661_2_1_1"/>